<dbReference type="PROSITE" id="PS50850">
    <property type="entry name" value="MFS"/>
    <property type="match status" value="1"/>
</dbReference>
<keyword evidence="9" id="KW-1185">Reference proteome</keyword>
<feature type="transmembrane region" description="Helical" evidence="6">
    <location>
        <begin position="441"/>
        <end position="459"/>
    </location>
</feature>
<feature type="region of interest" description="Disordered" evidence="5">
    <location>
        <begin position="37"/>
        <end position="90"/>
    </location>
</feature>
<accession>A0AAE8MXB6</accession>
<proteinExistence type="predicted"/>
<gene>
    <name evidence="8" type="ORF">DNG_04808</name>
</gene>
<organism evidence="8 9">
    <name type="scientific">Cephalotrichum gorgonifer</name>
    <dbReference type="NCBI Taxonomy" id="2041049"/>
    <lineage>
        <taxon>Eukaryota</taxon>
        <taxon>Fungi</taxon>
        <taxon>Dikarya</taxon>
        <taxon>Ascomycota</taxon>
        <taxon>Pezizomycotina</taxon>
        <taxon>Sordariomycetes</taxon>
        <taxon>Hypocreomycetidae</taxon>
        <taxon>Microascales</taxon>
        <taxon>Microascaceae</taxon>
        <taxon>Cephalotrichum</taxon>
    </lineage>
</organism>
<comment type="subcellular location">
    <subcellularLocation>
        <location evidence="1">Membrane</location>
        <topology evidence="1">Multi-pass membrane protein</topology>
    </subcellularLocation>
</comment>
<dbReference type="SUPFAM" id="SSF103473">
    <property type="entry name" value="MFS general substrate transporter"/>
    <property type="match status" value="1"/>
</dbReference>
<feature type="transmembrane region" description="Helical" evidence="6">
    <location>
        <begin position="147"/>
        <end position="170"/>
    </location>
</feature>
<keyword evidence="3 6" id="KW-1133">Transmembrane helix</keyword>
<name>A0AAE8MXB6_9PEZI</name>
<feature type="transmembrane region" description="Helical" evidence="6">
    <location>
        <begin position="506"/>
        <end position="526"/>
    </location>
</feature>
<dbReference type="Proteomes" id="UP001187682">
    <property type="component" value="Unassembled WGS sequence"/>
</dbReference>
<evidence type="ECO:0000256" key="1">
    <source>
        <dbReference type="ARBA" id="ARBA00004141"/>
    </source>
</evidence>
<evidence type="ECO:0000256" key="4">
    <source>
        <dbReference type="ARBA" id="ARBA00023136"/>
    </source>
</evidence>
<evidence type="ECO:0000313" key="8">
    <source>
        <dbReference type="EMBL" id="SPO02135.1"/>
    </source>
</evidence>
<dbReference type="PANTHER" id="PTHR23501:SF59">
    <property type="entry name" value="MAJOR FACILITATOR SUPERFAMILY (MFS) PROFILE DOMAIN-CONTAINING PROTEIN-RELATED"/>
    <property type="match status" value="1"/>
</dbReference>
<dbReference type="GO" id="GO:0022857">
    <property type="term" value="F:transmembrane transporter activity"/>
    <property type="evidence" value="ECO:0007669"/>
    <property type="project" value="InterPro"/>
</dbReference>
<dbReference type="PANTHER" id="PTHR23501">
    <property type="entry name" value="MAJOR FACILITATOR SUPERFAMILY"/>
    <property type="match status" value="1"/>
</dbReference>
<evidence type="ECO:0000313" key="9">
    <source>
        <dbReference type="Proteomes" id="UP001187682"/>
    </source>
</evidence>
<evidence type="ECO:0000259" key="7">
    <source>
        <dbReference type="PROSITE" id="PS50850"/>
    </source>
</evidence>
<sequence>MASSEHQDPNRITTAHANPGSSASMFCKSLNPGYPTARNSSISGPSTLHDDDPITGVSMPSSCSHTSTPTAPYGNPNSMAPLPYENANTNVVDAPDDPLPPFKASRDFKLAFTSLMMLCLAVSLDATTLSVALPIMSADLGGTALQAFWSGTGFLLASAVFQPVVISLSFTFGRCNLIYATSLLFAVGSVVAAIAKSFNVVIIGRVIQGGGGGGIIALTGILVTDLIPLSERGKYISVMAAIWAVGTVTGPLIGAGFAQDVSWRWIFWMNLPIIAVADAMVFFFLKLQRIPGGAWGKLARFDVVGGLLFVAGSTSFLFGVSSGGISYDWDSWQTLVSMIVGAGLMAACGFWEVMFAERFGVEPLIDCGIFSNWTIMSSFLQTILHGAILWTIIYILSLYYQGVKLYTPIISAVAGLPETLTVAPAAVVVGVAATWTGHYRWALWSGWAIAALGGGILYLMDRETSVPQWVFLNLPIGLGCGMVFPANGLAVQAASPPLLNGNAAAFSYFLRTFGQSIGVAVSGVLFQNSFRSSLEGVPEFAGSADRLSRDATVVVEVVQGMAAGPSRDALIDAYNDGLRVVWNMLAIFAGVAMLLSFTMWEYSLQQQHVTKQKFVQAEETKEPVDPETGSREGGGLFLPERSVTEGEVGGERHRKHLSNTSSHSLGLN</sequence>
<evidence type="ECO:0000256" key="3">
    <source>
        <dbReference type="ARBA" id="ARBA00022989"/>
    </source>
</evidence>
<feature type="transmembrane region" description="Helical" evidence="6">
    <location>
        <begin position="332"/>
        <end position="352"/>
    </location>
</feature>
<evidence type="ECO:0000256" key="2">
    <source>
        <dbReference type="ARBA" id="ARBA00022692"/>
    </source>
</evidence>
<dbReference type="Pfam" id="PF07690">
    <property type="entry name" value="MFS_1"/>
    <property type="match status" value="1"/>
</dbReference>
<feature type="compositionally biased region" description="Polar residues" evidence="5">
    <location>
        <begin position="58"/>
        <end position="78"/>
    </location>
</feature>
<feature type="transmembrane region" description="Helical" evidence="6">
    <location>
        <begin position="412"/>
        <end position="435"/>
    </location>
</feature>
<feature type="domain" description="Major facilitator superfamily (MFS) profile" evidence="7">
    <location>
        <begin position="111"/>
        <end position="604"/>
    </location>
</feature>
<feature type="compositionally biased region" description="Polar residues" evidence="5">
    <location>
        <begin position="658"/>
        <end position="668"/>
    </location>
</feature>
<dbReference type="EMBL" id="ONZQ02000006">
    <property type="protein sequence ID" value="SPO02135.1"/>
    <property type="molecule type" value="Genomic_DNA"/>
</dbReference>
<feature type="compositionally biased region" description="Polar residues" evidence="5">
    <location>
        <begin position="37"/>
        <end position="46"/>
    </location>
</feature>
<evidence type="ECO:0000256" key="5">
    <source>
        <dbReference type="SAM" id="MobiDB-lite"/>
    </source>
</evidence>
<feature type="transmembrane region" description="Helical" evidence="6">
    <location>
        <begin position="382"/>
        <end position="400"/>
    </location>
</feature>
<dbReference type="InterPro" id="IPR020846">
    <property type="entry name" value="MFS_dom"/>
</dbReference>
<feature type="region of interest" description="Disordered" evidence="5">
    <location>
        <begin position="616"/>
        <end position="668"/>
    </location>
</feature>
<dbReference type="Gene3D" id="1.20.1250.20">
    <property type="entry name" value="MFS general substrate transporter like domains"/>
    <property type="match status" value="1"/>
</dbReference>
<feature type="compositionally biased region" description="Basic and acidic residues" evidence="5">
    <location>
        <begin position="616"/>
        <end position="630"/>
    </location>
</feature>
<feature type="transmembrane region" description="Helical" evidence="6">
    <location>
        <begin position="299"/>
        <end position="320"/>
    </location>
</feature>
<feature type="transmembrane region" description="Helical" evidence="6">
    <location>
        <begin position="110"/>
        <end position="135"/>
    </location>
</feature>
<keyword evidence="2 6" id="KW-0812">Transmembrane</keyword>
<dbReference type="GO" id="GO:0005886">
    <property type="term" value="C:plasma membrane"/>
    <property type="evidence" value="ECO:0007669"/>
    <property type="project" value="TreeGrafter"/>
</dbReference>
<feature type="transmembrane region" description="Helical" evidence="6">
    <location>
        <begin position="265"/>
        <end position="287"/>
    </location>
</feature>
<comment type="caution">
    <text evidence="8">The sequence shown here is derived from an EMBL/GenBank/DDBJ whole genome shotgun (WGS) entry which is preliminary data.</text>
</comment>
<feature type="transmembrane region" description="Helical" evidence="6">
    <location>
        <begin position="201"/>
        <end position="223"/>
    </location>
</feature>
<evidence type="ECO:0000256" key="6">
    <source>
        <dbReference type="SAM" id="Phobius"/>
    </source>
</evidence>
<feature type="region of interest" description="Disordered" evidence="5">
    <location>
        <begin position="1"/>
        <end position="24"/>
    </location>
</feature>
<dbReference type="InterPro" id="IPR011701">
    <property type="entry name" value="MFS"/>
</dbReference>
<reference evidence="8" key="1">
    <citation type="submission" date="2018-03" db="EMBL/GenBank/DDBJ databases">
        <authorList>
            <person name="Guldener U."/>
        </authorList>
    </citation>
    <scope>NUCLEOTIDE SEQUENCE</scope>
</reference>
<protein>
    <submittedName>
        <fullName evidence="8">Related to putative multidrug transporter</fullName>
    </submittedName>
</protein>
<keyword evidence="4 6" id="KW-0472">Membrane</keyword>
<feature type="compositionally biased region" description="Polar residues" evidence="5">
    <location>
        <begin position="10"/>
        <end position="24"/>
    </location>
</feature>
<feature type="transmembrane region" description="Helical" evidence="6">
    <location>
        <begin position="235"/>
        <end position="259"/>
    </location>
</feature>
<feature type="transmembrane region" description="Helical" evidence="6">
    <location>
        <begin position="177"/>
        <end position="195"/>
    </location>
</feature>
<dbReference type="AlphaFoldDB" id="A0AAE8MXB6"/>
<feature type="transmembrane region" description="Helical" evidence="6">
    <location>
        <begin position="471"/>
        <end position="494"/>
    </location>
</feature>
<feature type="transmembrane region" description="Helical" evidence="6">
    <location>
        <begin position="580"/>
        <end position="600"/>
    </location>
</feature>
<dbReference type="InterPro" id="IPR036259">
    <property type="entry name" value="MFS_trans_sf"/>
</dbReference>